<keyword evidence="1" id="KW-0812">Transmembrane</keyword>
<feature type="transmembrane region" description="Helical" evidence="1">
    <location>
        <begin position="12"/>
        <end position="37"/>
    </location>
</feature>
<keyword evidence="4" id="KW-1185">Reference proteome</keyword>
<reference evidence="3 4" key="1">
    <citation type="submission" date="2023-12" db="EMBL/GenBank/DDBJ databases">
        <title>Friends and Foes: Symbiotic and Algicidal bacterial influence on Karenia brevis blooms.</title>
        <authorList>
            <person name="Fei C."/>
            <person name="Mohamed A.R."/>
            <person name="Booker A."/>
            <person name="Arshad M."/>
            <person name="Klass S."/>
            <person name="Ahn S."/>
            <person name="Gilbert P.M."/>
            <person name="Heil C.A."/>
            <person name="Martinez J.M."/>
            <person name="Amin S.A."/>
        </authorList>
    </citation>
    <scope>NUCLEOTIDE SEQUENCE [LARGE SCALE GENOMIC DNA]</scope>
    <source>
        <strain evidence="3 4">CE15</strain>
    </source>
</reference>
<dbReference type="Pfam" id="PF07811">
    <property type="entry name" value="TadE"/>
    <property type="match status" value="1"/>
</dbReference>
<organism evidence="3 4">
    <name type="scientific">Pseudoalteromonas spongiae</name>
    <dbReference type="NCBI Taxonomy" id="298657"/>
    <lineage>
        <taxon>Bacteria</taxon>
        <taxon>Pseudomonadati</taxon>
        <taxon>Pseudomonadota</taxon>
        <taxon>Gammaproteobacteria</taxon>
        <taxon>Alteromonadales</taxon>
        <taxon>Pseudoalteromonadaceae</taxon>
        <taxon>Pseudoalteromonas</taxon>
    </lineage>
</organism>
<evidence type="ECO:0000259" key="2">
    <source>
        <dbReference type="Pfam" id="PF07811"/>
    </source>
</evidence>
<dbReference type="InterPro" id="IPR012495">
    <property type="entry name" value="TadE-like_dom"/>
</dbReference>
<name>A0ABU8ER30_9GAMM</name>
<keyword evidence="1" id="KW-1133">Transmembrane helix</keyword>
<dbReference type="Proteomes" id="UP001382455">
    <property type="component" value="Unassembled WGS sequence"/>
</dbReference>
<accession>A0ABU8ER30</accession>
<comment type="caution">
    <text evidence="3">The sequence shown here is derived from an EMBL/GenBank/DDBJ whole genome shotgun (WGS) entry which is preliminary data.</text>
</comment>
<keyword evidence="1" id="KW-0472">Membrane</keyword>
<gene>
    <name evidence="3" type="ORF">WAE96_06860</name>
</gene>
<evidence type="ECO:0000256" key="1">
    <source>
        <dbReference type="SAM" id="Phobius"/>
    </source>
</evidence>
<dbReference type="RefSeq" id="WP_336434973.1">
    <property type="nucleotide sequence ID" value="NZ_JBAWKS010000001.1"/>
</dbReference>
<feature type="domain" description="TadE-like" evidence="2">
    <location>
        <begin position="9"/>
        <end position="55"/>
    </location>
</feature>
<proteinExistence type="predicted"/>
<evidence type="ECO:0000313" key="4">
    <source>
        <dbReference type="Proteomes" id="UP001382455"/>
    </source>
</evidence>
<sequence length="252" mass="28071">MMSRKFQTGQAMAEFSISIPFLAPIVLVMIMLLIQWATIYRDKMTLNAATFEAARAGSLNNGSKAKMRDALAQGMVPIFMRDESSALEVGRAYLMSKLYVEGSAIAKAGAQINILSPTPEIFDKHKVTRSGRHGNRWQEIPNDNLMYRKSDAKKITDEQHVNIQDANLLKIEVNWCKKLEVPIANWVIGKILTLTDPSPNPLDAEFVMYSPHKHQLGCNALGAIAGAGSGYSDYYISIKSYALIRMQTPFKI</sequence>
<protein>
    <submittedName>
        <fullName evidence="3">TadE family protein</fullName>
    </submittedName>
</protein>
<dbReference type="EMBL" id="JBAWKS010000001">
    <property type="protein sequence ID" value="MEI4549421.1"/>
    <property type="molecule type" value="Genomic_DNA"/>
</dbReference>
<evidence type="ECO:0000313" key="3">
    <source>
        <dbReference type="EMBL" id="MEI4549421.1"/>
    </source>
</evidence>